<dbReference type="Pfam" id="PF01965">
    <property type="entry name" value="DJ-1_PfpI"/>
    <property type="match status" value="1"/>
</dbReference>
<dbReference type="InterPro" id="IPR029062">
    <property type="entry name" value="Class_I_gatase-like"/>
</dbReference>
<evidence type="ECO:0000259" key="1">
    <source>
        <dbReference type="Pfam" id="PF01965"/>
    </source>
</evidence>
<reference evidence="2" key="2">
    <citation type="journal article" date="2024" name="Toxins">
        <title>Genome Sequence Analysis of Native Xenorhabdus Strains Isolated from Entomopathogenic Nematodes in Argentina.</title>
        <authorList>
            <person name="Palma L."/>
            <person name="Frizzo L."/>
            <person name="Kaiser S."/>
            <person name="Berry C."/>
            <person name="Caballero P."/>
            <person name="Bode H.B."/>
            <person name="Del Valle E.E."/>
        </authorList>
    </citation>
    <scope>NUCLEOTIDE SEQUENCE</scope>
    <source>
        <strain evidence="2">M</strain>
    </source>
</reference>
<dbReference type="EMBL" id="JACXBF010000529">
    <property type="protein sequence ID" value="MBD2802756.1"/>
    <property type="molecule type" value="Genomic_DNA"/>
</dbReference>
<dbReference type="RefSeq" id="WP_323869758.1">
    <property type="nucleotide sequence ID" value="NZ_JACXBF010000529.1"/>
</dbReference>
<dbReference type="SUPFAM" id="SSF52317">
    <property type="entry name" value="Class I glutamine amidotransferase-like"/>
    <property type="match status" value="1"/>
</dbReference>
<name>A0AAW3YZI4_9GAMM</name>
<dbReference type="PANTHER" id="PTHR43130:SF2">
    <property type="entry name" value="DJ-1_PFPI DOMAIN-CONTAINING PROTEIN"/>
    <property type="match status" value="1"/>
</dbReference>
<organism evidence="2">
    <name type="scientific">Xenorhabdus szentirmaii</name>
    <dbReference type="NCBI Taxonomy" id="290112"/>
    <lineage>
        <taxon>Bacteria</taxon>
        <taxon>Pseudomonadati</taxon>
        <taxon>Pseudomonadota</taxon>
        <taxon>Gammaproteobacteria</taxon>
        <taxon>Enterobacterales</taxon>
        <taxon>Morganellaceae</taxon>
        <taxon>Xenorhabdus</taxon>
    </lineage>
</organism>
<dbReference type="InterPro" id="IPR052158">
    <property type="entry name" value="INH-QAR"/>
</dbReference>
<dbReference type="AlphaFoldDB" id="A0AAW3YZI4"/>
<gene>
    <name evidence="2" type="ORF">ID854_20505</name>
</gene>
<dbReference type="PANTHER" id="PTHR43130">
    <property type="entry name" value="ARAC-FAMILY TRANSCRIPTIONAL REGULATOR"/>
    <property type="match status" value="1"/>
</dbReference>
<evidence type="ECO:0000313" key="2">
    <source>
        <dbReference type="EMBL" id="MBD2802756.1"/>
    </source>
</evidence>
<sequence>MNKEWITELPCTDGQRRNKNTNSKTIAFFLFPELTPLDLVGPATVLENRGFNVEYVWHNREKINTEINSFKLYPSITFDELEYVDILCVPGALDPFSIMRDEKAMRWLNKVGKNAEYVTSVCTGSIILAAAGLMNGYKAATHWLMGEYLTEFGAIPVHERVVIDRNRITGGGITAGIEFGLQLLSILRSEDEAKTMQLIMHYDPQPPFNAGTPNTAGDKITKMATDETYQLLAQKTPDYQQSIMAAKKFMEENLC</sequence>
<protein>
    <submittedName>
        <fullName evidence="2">DJ-1/PfpI family protein</fullName>
    </submittedName>
</protein>
<feature type="domain" description="DJ-1/PfpI" evidence="1">
    <location>
        <begin position="24"/>
        <end position="184"/>
    </location>
</feature>
<dbReference type="Proteomes" id="UP001193920">
    <property type="component" value="Unassembled WGS sequence"/>
</dbReference>
<dbReference type="Gene3D" id="3.40.50.880">
    <property type="match status" value="1"/>
</dbReference>
<dbReference type="GO" id="GO:0006355">
    <property type="term" value="P:regulation of DNA-templated transcription"/>
    <property type="evidence" value="ECO:0007669"/>
    <property type="project" value="TreeGrafter"/>
</dbReference>
<comment type="caution">
    <text evidence="2">The sequence shown here is derived from an EMBL/GenBank/DDBJ whole genome shotgun (WGS) entry which is preliminary data.</text>
</comment>
<dbReference type="InterPro" id="IPR002818">
    <property type="entry name" value="DJ-1/PfpI"/>
</dbReference>
<reference evidence="2" key="1">
    <citation type="submission" date="2020-09" db="EMBL/GenBank/DDBJ databases">
        <authorList>
            <person name="Palma L."/>
            <person name="Caballero P."/>
            <person name="Berry C."/>
            <person name="Del Valle E."/>
        </authorList>
    </citation>
    <scope>NUCLEOTIDE SEQUENCE</scope>
    <source>
        <strain evidence="2">M</strain>
    </source>
</reference>
<accession>A0AAW3YZI4</accession>
<dbReference type="CDD" id="cd03139">
    <property type="entry name" value="GATase1_PfpI_2"/>
    <property type="match status" value="1"/>
</dbReference>
<proteinExistence type="predicted"/>